<dbReference type="PANTHER" id="PTHR10183:SF433">
    <property type="entry name" value="CALPAIN-A-RELATED"/>
    <property type="match status" value="1"/>
</dbReference>
<feature type="active site" evidence="8 9">
    <location>
        <position position="441"/>
    </location>
</feature>
<dbReference type="Proteomes" id="UP001151699">
    <property type="component" value="Chromosome A"/>
</dbReference>
<accession>A0A9Q0S9D9</accession>
<dbReference type="InterPro" id="IPR001300">
    <property type="entry name" value="Peptidase_C2_calpain_cat"/>
</dbReference>
<dbReference type="InterPro" id="IPR033883">
    <property type="entry name" value="C2_III"/>
</dbReference>
<dbReference type="FunFam" id="2.60.120.380:FF:000001">
    <property type="entry name" value="Calpain-1 catalytic subunit"/>
    <property type="match status" value="1"/>
</dbReference>
<dbReference type="PROSITE" id="PS00139">
    <property type="entry name" value="THIOL_PROTEASE_CYS"/>
    <property type="match status" value="1"/>
</dbReference>
<keyword evidence="3" id="KW-0479">Metal-binding</keyword>
<organism evidence="12 13">
    <name type="scientific">Pseudolycoriella hygida</name>
    <dbReference type="NCBI Taxonomy" id="35572"/>
    <lineage>
        <taxon>Eukaryota</taxon>
        <taxon>Metazoa</taxon>
        <taxon>Ecdysozoa</taxon>
        <taxon>Arthropoda</taxon>
        <taxon>Hexapoda</taxon>
        <taxon>Insecta</taxon>
        <taxon>Pterygota</taxon>
        <taxon>Neoptera</taxon>
        <taxon>Endopterygota</taxon>
        <taxon>Diptera</taxon>
        <taxon>Nematocera</taxon>
        <taxon>Sciaroidea</taxon>
        <taxon>Sciaridae</taxon>
        <taxon>Pseudolycoriella</taxon>
    </lineage>
</organism>
<dbReference type="InterPro" id="IPR022683">
    <property type="entry name" value="Calpain_III"/>
</dbReference>
<dbReference type="InterPro" id="IPR038765">
    <property type="entry name" value="Papain-like_cys_pep_sf"/>
</dbReference>
<evidence type="ECO:0000259" key="11">
    <source>
        <dbReference type="PROSITE" id="PS50222"/>
    </source>
</evidence>
<keyword evidence="6 9" id="KW-0788">Thiol protease</keyword>
<dbReference type="EMBL" id="WJQU01000001">
    <property type="protein sequence ID" value="KAJ6648938.1"/>
    <property type="molecule type" value="Genomic_DNA"/>
</dbReference>
<dbReference type="GO" id="GO:0004198">
    <property type="term" value="F:calcium-dependent cysteine-type endopeptidase activity"/>
    <property type="evidence" value="ECO:0007669"/>
    <property type="project" value="InterPro"/>
</dbReference>
<evidence type="ECO:0000313" key="12">
    <source>
        <dbReference type="EMBL" id="KAJ6648938.1"/>
    </source>
</evidence>
<sequence>MNPKGNYYPKNWNANGYGWHNLKGLSYSKADTQSNASSSGVSSMCPYPSVAPSPSTSYAGPNIGFQMSYGFAAGCMPNQVPNPNVPRGSHESSFVDGSSGPSQNIGWALSRGDSVHSEASENEVVSQDEIPCQSIFVPADEMPIYGNYELGLLRGAGEKLLGEAMNAAGQYIGNAIQEMLVVKKEVAVPRILPSISNMKVLGEKGSGSRHGGAVQDFNTLRSECLQSGVLFEDPDFPAIDSSLQFSRRPDRHIEWLRPMEIADNPEFFVEGYSRFDVQQGELGDCWLLAAASTLTQDPKLFFRVVPDDQSFEEDYAGIFHFRFWQYGRWIDVVVDDRLPTYRGELLYMHSTEKNEFWSALLEKAYAKLHGSYEALKGGTTCEAMEDFTGGVTEMYELNDPPPKLFEILMKGYERNSMMACSIEPDPNVLEAETPQGLIKGHAYSITKVELMDIVTPNTSGKIPMIRLRNPWGNEAEWNGPWSDQSPEWRFIPEHVKMEIGLTFDHDGEFWMSFQDWMKYYDRVELCNLSPDSLSEEQISGGKKKWEMSVYEGEWTAGVTAGGCRNYLDTFWHNPQYVVTLEDPDVDDDEGNCTVIIALMQKNRRSQRNMGMDCLTIGFAVYRVTERDLAYKPLRMNFFKYNSSVARSPAFINLREVSCRFKLPPGHYLIVPSTFEPNEEGEFLIRVFSESRNHMEVNDEDVGVGNLDERIIADIPEPAKPTPQITALEKLFKDIAGEDMEVDWMELKRILDHSMRDDFGQVSTNGLHATQASTQESAAGVNDTGGGEGGGGGLLAAFCAAFCKDNPLAERFGVNQASSAEAAPMEPITSQKPAKPTPQITALEKLFKDIAGEDMEVDWMELKRILDHSMRDDFGQVSTNGLHATQASTQESAAGVNDTGGGEGGGGGLLAAFCAAFCKDNPLAERFGVNQASSAEAAPMEPITSQIMPDQPHGFSKDVCRSMIAMMDIDGSGKLGFEEFKQLLTDLATWKAVFKLYDRDHSGRISASDLREALNSAGYKLNNRILNALAHRYSGRDGMIQFDDFIMCTVKIKTMMDIFKQRDVNGTNAASFSMEDWLEKTMYS</sequence>
<dbReference type="InterPro" id="IPR002048">
    <property type="entry name" value="EF_hand_dom"/>
</dbReference>
<dbReference type="SMART" id="SM00720">
    <property type="entry name" value="calpain_III"/>
    <property type="match status" value="1"/>
</dbReference>
<feature type="active site" evidence="8 9">
    <location>
        <position position="285"/>
    </location>
</feature>
<evidence type="ECO:0000256" key="3">
    <source>
        <dbReference type="ARBA" id="ARBA00022723"/>
    </source>
</evidence>
<keyword evidence="13" id="KW-1185">Reference proteome</keyword>
<dbReference type="GO" id="GO:0006508">
    <property type="term" value="P:proteolysis"/>
    <property type="evidence" value="ECO:0007669"/>
    <property type="project" value="UniProtKB-KW"/>
</dbReference>
<dbReference type="SMART" id="SM00230">
    <property type="entry name" value="CysPc"/>
    <property type="match status" value="1"/>
</dbReference>
<dbReference type="PROSITE" id="PS50203">
    <property type="entry name" value="CALPAIN_CAT"/>
    <property type="match status" value="1"/>
</dbReference>
<evidence type="ECO:0000256" key="5">
    <source>
        <dbReference type="ARBA" id="ARBA00022801"/>
    </source>
</evidence>
<proteinExistence type="inferred from homology"/>
<dbReference type="PROSITE" id="PS50222">
    <property type="entry name" value="EF_HAND_2"/>
    <property type="match status" value="2"/>
</dbReference>
<dbReference type="GO" id="GO:0005737">
    <property type="term" value="C:cytoplasm"/>
    <property type="evidence" value="ECO:0007669"/>
    <property type="project" value="TreeGrafter"/>
</dbReference>
<dbReference type="Gene3D" id="2.60.120.380">
    <property type="match status" value="1"/>
</dbReference>
<keyword evidence="5 9" id="KW-0378">Hydrolase</keyword>
<dbReference type="InterPro" id="IPR000169">
    <property type="entry name" value="Pept_cys_AS"/>
</dbReference>
<comment type="similarity">
    <text evidence="1">Belongs to the peptidase C2 family.</text>
</comment>
<comment type="caution">
    <text evidence="12">The sequence shown here is derived from an EMBL/GenBank/DDBJ whole genome shotgun (WGS) entry which is preliminary data.</text>
</comment>
<keyword evidence="2 9" id="KW-0645">Protease</keyword>
<dbReference type="InterPro" id="IPR011992">
    <property type="entry name" value="EF-hand-dom_pair"/>
</dbReference>
<dbReference type="OrthoDB" id="424753at2759"/>
<evidence type="ECO:0000256" key="6">
    <source>
        <dbReference type="ARBA" id="ARBA00022807"/>
    </source>
</evidence>
<dbReference type="Pfam" id="PF00036">
    <property type="entry name" value="EF-hand_1"/>
    <property type="match status" value="1"/>
</dbReference>
<dbReference type="GO" id="GO:0005509">
    <property type="term" value="F:calcium ion binding"/>
    <property type="evidence" value="ECO:0007669"/>
    <property type="project" value="InterPro"/>
</dbReference>
<evidence type="ECO:0000256" key="4">
    <source>
        <dbReference type="ARBA" id="ARBA00022737"/>
    </source>
</evidence>
<dbReference type="PROSITE" id="PS00018">
    <property type="entry name" value="EF_HAND_1"/>
    <property type="match status" value="1"/>
</dbReference>
<dbReference type="Gene3D" id="1.10.238.10">
    <property type="entry name" value="EF-hand"/>
    <property type="match status" value="1"/>
</dbReference>
<protein>
    <submittedName>
        <fullName evidence="12">Calpain-A</fullName>
    </submittedName>
</protein>
<dbReference type="InterPro" id="IPR018247">
    <property type="entry name" value="EF_Hand_1_Ca_BS"/>
</dbReference>
<dbReference type="SUPFAM" id="SSF47473">
    <property type="entry name" value="EF-hand"/>
    <property type="match status" value="1"/>
</dbReference>
<dbReference type="Pfam" id="PF01067">
    <property type="entry name" value="Calpain_III"/>
    <property type="match status" value="1"/>
</dbReference>
<dbReference type="InterPro" id="IPR036213">
    <property type="entry name" value="Calpain_III_sf"/>
</dbReference>
<evidence type="ECO:0000256" key="9">
    <source>
        <dbReference type="PROSITE-ProRule" id="PRU00239"/>
    </source>
</evidence>
<evidence type="ECO:0000256" key="7">
    <source>
        <dbReference type="ARBA" id="ARBA00022837"/>
    </source>
</evidence>
<gene>
    <name evidence="12" type="primary">CalpA</name>
    <name evidence="12" type="ORF">Bhyg_04170</name>
</gene>
<dbReference type="CDD" id="cd00214">
    <property type="entry name" value="Calpain_III"/>
    <property type="match status" value="1"/>
</dbReference>
<dbReference type="PRINTS" id="PR00704">
    <property type="entry name" value="CALPAIN"/>
</dbReference>
<dbReference type="Gene3D" id="3.90.70.10">
    <property type="entry name" value="Cysteine proteinases"/>
    <property type="match status" value="1"/>
</dbReference>
<keyword evidence="7" id="KW-0106">Calcium</keyword>
<evidence type="ECO:0000256" key="2">
    <source>
        <dbReference type="ARBA" id="ARBA00022670"/>
    </source>
</evidence>
<dbReference type="InterPro" id="IPR022682">
    <property type="entry name" value="Calpain_domain_III"/>
</dbReference>
<feature type="domain" description="EF-hand" evidence="11">
    <location>
        <begin position="954"/>
        <end position="983"/>
    </location>
</feature>
<dbReference type="AlphaFoldDB" id="A0A9Q0S9D9"/>
<dbReference type="Pfam" id="PF13405">
    <property type="entry name" value="EF-hand_6"/>
    <property type="match status" value="1"/>
</dbReference>
<dbReference type="SUPFAM" id="SSF54001">
    <property type="entry name" value="Cysteine proteinases"/>
    <property type="match status" value="1"/>
</dbReference>
<evidence type="ECO:0000256" key="8">
    <source>
        <dbReference type="PIRSR" id="PIRSR622684-1"/>
    </source>
</evidence>
<dbReference type="FunFam" id="3.90.70.10:FF:000001">
    <property type="entry name" value="Calpain-1 catalytic subunit"/>
    <property type="match status" value="1"/>
</dbReference>
<evidence type="ECO:0000313" key="13">
    <source>
        <dbReference type="Proteomes" id="UP001151699"/>
    </source>
</evidence>
<dbReference type="CDD" id="cd16196">
    <property type="entry name" value="EFh_PEF_CalpA_B"/>
    <property type="match status" value="1"/>
</dbReference>
<feature type="domain" description="EF-hand" evidence="11">
    <location>
        <begin position="984"/>
        <end position="1019"/>
    </location>
</feature>
<evidence type="ECO:0000259" key="10">
    <source>
        <dbReference type="PROSITE" id="PS50203"/>
    </source>
</evidence>
<dbReference type="SUPFAM" id="SSF49758">
    <property type="entry name" value="Calpain large subunit, middle domain (domain III)"/>
    <property type="match status" value="1"/>
</dbReference>
<keyword evidence="4" id="KW-0677">Repeat</keyword>
<dbReference type="PANTHER" id="PTHR10183">
    <property type="entry name" value="CALPAIN"/>
    <property type="match status" value="1"/>
</dbReference>
<evidence type="ECO:0000256" key="1">
    <source>
        <dbReference type="ARBA" id="ARBA00007623"/>
    </source>
</evidence>
<dbReference type="SMART" id="SM00054">
    <property type="entry name" value="EFh"/>
    <property type="match status" value="2"/>
</dbReference>
<name>A0A9Q0S9D9_9DIPT</name>
<feature type="active site" evidence="8 9">
    <location>
        <position position="469"/>
    </location>
</feature>
<feature type="domain" description="Calpain catalytic" evidence="10">
    <location>
        <begin position="230"/>
        <end position="529"/>
    </location>
</feature>
<dbReference type="InterPro" id="IPR022684">
    <property type="entry name" value="Calpain_cysteine_protease"/>
</dbReference>
<dbReference type="Pfam" id="PF00648">
    <property type="entry name" value="Peptidase_C2"/>
    <property type="match status" value="1"/>
</dbReference>
<reference evidence="12" key="1">
    <citation type="submission" date="2022-07" db="EMBL/GenBank/DDBJ databases">
        <authorList>
            <person name="Trinca V."/>
            <person name="Uliana J.V.C."/>
            <person name="Torres T.T."/>
            <person name="Ward R.J."/>
            <person name="Monesi N."/>
        </authorList>
    </citation>
    <scope>NUCLEOTIDE SEQUENCE</scope>
    <source>
        <strain evidence="12">HSMRA1968</strain>
        <tissue evidence="12">Whole embryos</tissue>
    </source>
</reference>
<dbReference type="CDD" id="cd00044">
    <property type="entry name" value="CysPc"/>
    <property type="match status" value="1"/>
</dbReference>